<dbReference type="InterPro" id="IPR000953">
    <property type="entry name" value="Chromo/chromo_shadow_dom"/>
</dbReference>
<evidence type="ECO:0000313" key="3">
    <source>
        <dbReference type="WBParaSite" id="Csp11.Scaffold571.g4273.t1"/>
    </source>
</evidence>
<evidence type="ECO:0000259" key="1">
    <source>
        <dbReference type="PROSITE" id="PS50013"/>
    </source>
</evidence>
<sequence>MLADRWIVGTILKYRRRKGRDEYLVNWIGWDSTHNTWEPVRNINNVHAIDKFWEFQEEVFGKRDQIGTEERKEKSKRRS</sequence>
<proteinExistence type="predicted"/>
<protein>
    <submittedName>
        <fullName evidence="3">Chromo domain-containing protein</fullName>
    </submittedName>
</protein>
<dbReference type="InterPro" id="IPR016197">
    <property type="entry name" value="Chromo-like_dom_sf"/>
</dbReference>
<dbReference type="WBParaSite" id="Csp11.Scaffold571.g4273.t1">
    <property type="protein sequence ID" value="Csp11.Scaffold571.g4273.t1"/>
    <property type="gene ID" value="Csp11.Scaffold571.g4273"/>
</dbReference>
<dbReference type="PROSITE" id="PS50013">
    <property type="entry name" value="CHROMO_2"/>
    <property type="match status" value="1"/>
</dbReference>
<keyword evidence="2" id="KW-1185">Reference proteome</keyword>
<feature type="domain" description="Chromo" evidence="1">
    <location>
        <begin position="6"/>
        <end position="54"/>
    </location>
</feature>
<reference evidence="3" key="1">
    <citation type="submission" date="2016-11" db="UniProtKB">
        <authorList>
            <consortium name="WormBaseParasite"/>
        </authorList>
    </citation>
    <scope>IDENTIFICATION</scope>
</reference>
<dbReference type="STRING" id="1561998.A0A1I7TBC5"/>
<evidence type="ECO:0000313" key="2">
    <source>
        <dbReference type="Proteomes" id="UP000095282"/>
    </source>
</evidence>
<dbReference type="Proteomes" id="UP000095282">
    <property type="component" value="Unplaced"/>
</dbReference>
<name>A0A1I7TBC5_9PELO</name>
<dbReference type="Pfam" id="PF00385">
    <property type="entry name" value="Chromo"/>
    <property type="match status" value="1"/>
</dbReference>
<dbReference type="SMART" id="SM00298">
    <property type="entry name" value="CHROMO"/>
    <property type="match status" value="1"/>
</dbReference>
<dbReference type="SUPFAM" id="SSF54160">
    <property type="entry name" value="Chromo domain-like"/>
    <property type="match status" value="1"/>
</dbReference>
<dbReference type="Gene3D" id="2.40.50.40">
    <property type="match status" value="1"/>
</dbReference>
<organism evidence="2 3">
    <name type="scientific">Caenorhabditis tropicalis</name>
    <dbReference type="NCBI Taxonomy" id="1561998"/>
    <lineage>
        <taxon>Eukaryota</taxon>
        <taxon>Metazoa</taxon>
        <taxon>Ecdysozoa</taxon>
        <taxon>Nematoda</taxon>
        <taxon>Chromadorea</taxon>
        <taxon>Rhabditida</taxon>
        <taxon>Rhabditina</taxon>
        <taxon>Rhabditomorpha</taxon>
        <taxon>Rhabditoidea</taxon>
        <taxon>Rhabditidae</taxon>
        <taxon>Peloderinae</taxon>
        <taxon>Caenorhabditis</taxon>
    </lineage>
</organism>
<dbReference type="AlphaFoldDB" id="A0A1I7TBC5"/>
<dbReference type="InterPro" id="IPR023780">
    <property type="entry name" value="Chromo_domain"/>
</dbReference>
<dbReference type="CDD" id="cd00024">
    <property type="entry name" value="CD_CSD"/>
    <property type="match status" value="1"/>
</dbReference>
<accession>A0A1I7TBC5</accession>